<reference evidence="1" key="2">
    <citation type="journal article" date="2015" name="Fish Shellfish Immunol.">
        <title>Early steps in the European eel (Anguilla anguilla)-Vibrio vulnificus interaction in the gills: Role of the RtxA13 toxin.</title>
        <authorList>
            <person name="Callol A."/>
            <person name="Pajuelo D."/>
            <person name="Ebbesson L."/>
            <person name="Teles M."/>
            <person name="MacKenzie S."/>
            <person name="Amaro C."/>
        </authorList>
    </citation>
    <scope>NUCLEOTIDE SEQUENCE</scope>
</reference>
<protein>
    <submittedName>
        <fullName evidence="1">Uncharacterized protein</fullName>
    </submittedName>
</protein>
<reference evidence="1" key="1">
    <citation type="submission" date="2014-11" db="EMBL/GenBank/DDBJ databases">
        <authorList>
            <person name="Amaro Gonzalez C."/>
        </authorList>
    </citation>
    <scope>NUCLEOTIDE SEQUENCE</scope>
</reference>
<evidence type="ECO:0000313" key="1">
    <source>
        <dbReference type="EMBL" id="JAH49550.1"/>
    </source>
</evidence>
<organism evidence="1">
    <name type="scientific">Anguilla anguilla</name>
    <name type="common">European freshwater eel</name>
    <name type="synonym">Muraena anguilla</name>
    <dbReference type="NCBI Taxonomy" id="7936"/>
    <lineage>
        <taxon>Eukaryota</taxon>
        <taxon>Metazoa</taxon>
        <taxon>Chordata</taxon>
        <taxon>Craniata</taxon>
        <taxon>Vertebrata</taxon>
        <taxon>Euteleostomi</taxon>
        <taxon>Actinopterygii</taxon>
        <taxon>Neopterygii</taxon>
        <taxon>Teleostei</taxon>
        <taxon>Anguilliformes</taxon>
        <taxon>Anguillidae</taxon>
        <taxon>Anguilla</taxon>
    </lineage>
</organism>
<name>A0A0E9T9J5_ANGAN</name>
<dbReference type="EMBL" id="GBXM01059027">
    <property type="protein sequence ID" value="JAH49550.1"/>
    <property type="molecule type" value="Transcribed_RNA"/>
</dbReference>
<accession>A0A0E9T9J5</accession>
<sequence>MFSQATRTTIVKNKTVKIC</sequence>
<dbReference type="AlphaFoldDB" id="A0A0E9T9J5"/>
<proteinExistence type="predicted"/>